<feature type="compositionally biased region" description="Basic and acidic residues" evidence="1">
    <location>
        <begin position="138"/>
        <end position="147"/>
    </location>
</feature>
<evidence type="ECO:0000313" key="2">
    <source>
        <dbReference type="EMBL" id="NWK56477.1"/>
    </source>
</evidence>
<name>A0A851GN72_9BACT</name>
<keyword evidence="3" id="KW-1185">Reference proteome</keyword>
<feature type="compositionally biased region" description="Basic residues" evidence="1">
    <location>
        <begin position="148"/>
        <end position="157"/>
    </location>
</feature>
<dbReference type="RefSeq" id="WP_178933250.1">
    <property type="nucleotide sequence ID" value="NZ_JACBAZ010000004.1"/>
</dbReference>
<evidence type="ECO:0000313" key="3">
    <source>
        <dbReference type="Proteomes" id="UP000557872"/>
    </source>
</evidence>
<comment type="caution">
    <text evidence="2">The sequence shown here is derived from an EMBL/GenBank/DDBJ whole genome shotgun (WGS) entry which is preliminary data.</text>
</comment>
<evidence type="ECO:0000256" key="1">
    <source>
        <dbReference type="SAM" id="MobiDB-lite"/>
    </source>
</evidence>
<reference evidence="2 3" key="1">
    <citation type="submission" date="2020-07" db="EMBL/GenBank/DDBJ databases">
        <title>Roseicoccus Jingziensis gen. nov., sp. nov., isolated from coastal seawater.</title>
        <authorList>
            <person name="Feng X."/>
        </authorList>
    </citation>
    <scope>NUCLEOTIDE SEQUENCE [LARGE SCALE GENOMIC DNA]</scope>
    <source>
        <strain evidence="2 3">N1E253</strain>
    </source>
</reference>
<dbReference type="EMBL" id="JACBAZ010000004">
    <property type="protein sequence ID" value="NWK56477.1"/>
    <property type="molecule type" value="Genomic_DNA"/>
</dbReference>
<proteinExistence type="predicted"/>
<feature type="region of interest" description="Disordered" evidence="1">
    <location>
        <begin position="138"/>
        <end position="157"/>
    </location>
</feature>
<organism evidence="2 3">
    <name type="scientific">Oceaniferula marina</name>
    <dbReference type="NCBI Taxonomy" id="2748318"/>
    <lineage>
        <taxon>Bacteria</taxon>
        <taxon>Pseudomonadati</taxon>
        <taxon>Verrucomicrobiota</taxon>
        <taxon>Verrucomicrobiia</taxon>
        <taxon>Verrucomicrobiales</taxon>
        <taxon>Verrucomicrobiaceae</taxon>
        <taxon>Oceaniferula</taxon>
    </lineage>
</organism>
<sequence>MMDPTTSPISTAMHSRLTKRLLKIISLGLALIIALVACPYADAANNKKNKKKPLSKKGKASELKTIDSVGNDHIVVGGSIYFIQGTTDIVVNGDEATLGQIKKGMQVSIAARVKTYGRRGESNTFTATRVVARSDNELAKKAAEENKKRKIKNNKNK</sequence>
<accession>A0A851GN72</accession>
<dbReference type="Proteomes" id="UP000557872">
    <property type="component" value="Unassembled WGS sequence"/>
</dbReference>
<gene>
    <name evidence="2" type="ORF">HW115_12715</name>
</gene>
<protein>
    <submittedName>
        <fullName evidence="2">Uncharacterized protein</fullName>
    </submittedName>
</protein>
<dbReference type="AlphaFoldDB" id="A0A851GN72"/>